<name>A0ABT5MZD4_9BURK</name>
<comment type="caution">
    <text evidence="2">The sequence shown here is derived from an EMBL/GenBank/DDBJ whole genome shotgun (WGS) entry which is preliminary data.</text>
</comment>
<keyword evidence="3" id="KW-1185">Reference proteome</keyword>
<feature type="compositionally biased region" description="Basic and acidic residues" evidence="1">
    <location>
        <begin position="260"/>
        <end position="272"/>
    </location>
</feature>
<sequence>MSVSALASAATFSGIPSPISLIASAVSALYGMGSNINDFIDRHIEDMQSSANKTISTTGQVLEAAKFGFGLGYLSSVTIIAVGQCLLGNTFAALGTVATAATISNPIAMTCGAVGAILYGWNALSDAERSSVLDTLAKGLGIGVELIRSLIAFVINTAKSLFSSPVLKDLKVYVASRAELFGKTLSDVTRQTVDILADAAQAAKQKAIQAYDATAQVAQTAGEAIGESFDELTSQAGRLLEQKGEEARQLINEGRAALKNGKDHPDDPKLLK</sequence>
<dbReference type="Proteomes" id="UP001528673">
    <property type="component" value="Unassembled WGS sequence"/>
</dbReference>
<feature type="region of interest" description="Disordered" evidence="1">
    <location>
        <begin position="253"/>
        <end position="272"/>
    </location>
</feature>
<proteinExistence type="predicted"/>
<protein>
    <submittedName>
        <fullName evidence="2">Uncharacterized protein</fullName>
    </submittedName>
</protein>
<evidence type="ECO:0000256" key="1">
    <source>
        <dbReference type="SAM" id="MobiDB-lite"/>
    </source>
</evidence>
<gene>
    <name evidence="2" type="ORF">PSQ40_06145</name>
</gene>
<reference evidence="2 3" key="1">
    <citation type="submission" date="2023-02" db="EMBL/GenBank/DDBJ databases">
        <title>Bacterial whole genomic sequence of Curvibacter sp. HBC61.</title>
        <authorList>
            <person name="Le V."/>
            <person name="Ko S.-R."/>
            <person name="Ahn C.-Y."/>
            <person name="Oh H.-M."/>
        </authorList>
    </citation>
    <scope>NUCLEOTIDE SEQUENCE [LARGE SCALE GENOMIC DNA]</scope>
    <source>
        <strain evidence="2 3">HBC61</strain>
    </source>
</reference>
<evidence type="ECO:0000313" key="2">
    <source>
        <dbReference type="EMBL" id="MDD0838147.1"/>
    </source>
</evidence>
<dbReference type="EMBL" id="JAQSIP010000002">
    <property type="protein sequence ID" value="MDD0838147.1"/>
    <property type="molecule type" value="Genomic_DNA"/>
</dbReference>
<dbReference type="RefSeq" id="WP_273949713.1">
    <property type="nucleotide sequence ID" value="NZ_JAQSIP010000002.1"/>
</dbReference>
<accession>A0ABT5MZD4</accession>
<evidence type="ECO:0000313" key="3">
    <source>
        <dbReference type="Proteomes" id="UP001528673"/>
    </source>
</evidence>
<organism evidence="2 3">
    <name type="scientific">Curvibacter cyanobacteriorum</name>
    <dbReference type="NCBI Taxonomy" id="3026422"/>
    <lineage>
        <taxon>Bacteria</taxon>
        <taxon>Pseudomonadati</taxon>
        <taxon>Pseudomonadota</taxon>
        <taxon>Betaproteobacteria</taxon>
        <taxon>Burkholderiales</taxon>
        <taxon>Comamonadaceae</taxon>
        <taxon>Curvibacter</taxon>
    </lineage>
</organism>